<dbReference type="NCBIfam" id="TIGR00797">
    <property type="entry name" value="matE"/>
    <property type="match status" value="1"/>
</dbReference>
<evidence type="ECO:0000256" key="3">
    <source>
        <dbReference type="ARBA" id="ARBA00022692"/>
    </source>
</evidence>
<dbReference type="CDD" id="cd13132">
    <property type="entry name" value="MATE_eukaryotic"/>
    <property type="match status" value="1"/>
</dbReference>
<dbReference type="GO" id="GO:1990961">
    <property type="term" value="P:xenobiotic detoxification by transmembrane export across the plasma membrane"/>
    <property type="evidence" value="ECO:0007669"/>
    <property type="project" value="InterPro"/>
</dbReference>
<dbReference type="Pfam" id="PF01554">
    <property type="entry name" value="MatE"/>
    <property type="match status" value="2"/>
</dbReference>
<proteinExistence type="inferred from homology"/>
<gene>
    <name evidence="8" type="ORF">BDY21DRAFT_293986</name>
</gene>
<protein>
    <submittedName>
        <fullName evidence="8">Mate-domain-containing protein</fullName>
    </submittedName>
</protein>
<feature type="transmembrane region" description="Helical" evidence="7">
    <location>
        <begin position="131"/>
        <end position="151"/>
    </location>
</feature>
<dbReference type="GO" id="GO:0015297">
    <property type="term" value="F:antiporter activity"/>
    <property type="evidence" value="ECO:0007669"/>
    <property type="project" value="InterPro"/>
</dbReference>
<dbReference type="EMBL" id="MU001702">
    <property type="protein sequence ID" value="KAF2452901.1"/>
    <property type="molecule type" value="Genomic_DNA"/>
</dbReference>
<sequence>MSSTHTVDETTSLLASANSTTEEHYGRRAHGSPVRPGVEIIWNKELRLLFGQSTSLAATWLLQYFYNLIIILVASRLGTDELAAVSVGMITMNITGYAVFEGMATSLDTLCAQAYGSGNLKLVGLHMHRMIVFQLLVAVPVGAMWLCSPWILKVVVLQQDLPALAGVLLSISLIGVPGYAIFESGKRFAQAQGNFNAALIVLIICAPINLILSWVFAFRLEWGVPGAALATALTNDIRPLFLLVYLRHIAPQTLQCWHPFSKSIFQNWSPMVWLSIPGVVMTLCEWFAFELLTFTTSYLGTAPLAAQTFLSSTSVLIWHIPFATSVALSTRMGQLIGGGYMTATKKVARISCFVFAVVGVLDLMLMVIALRDVVASVFIRDEAVREIVRTTVAAVAGFQFFDAVACGVHGIVRGLGAQAIAGWVTFGVNYAYAVPLALVLELGPPKLGLNGLWVALGSGLCLVAVIEGVIVKCIDWQRFAIDATKRDEEVATAG</sequence>
<dbReference type="OrthoDB" id="2126698at2759"/>
<keyword evidence="3 7" id="KW-0812">Transmembrane</keyword>
<feature type="compositionally biased region" description="Low complexity" evidence="6">
    <location>
        <begin position="10"/>
        <end position="20"/>
    </location>
</feature>
<evidence type="ECO:0000256" key="7">
    <source>
        <dbReference type="SAM" id="Phobius"/>
    </source>
</evidence>
<feature type="transmembrane region" description="Helical" evidence="7">
    <location>
        <begin position="452"/>
        <end position="471"/>
    </location>
</feature>
<feature type="transmembrane region" description="Helical" evidence="7">
    <location>
        <begin position="350"/>
        <end position="370"/>
    </location>
</feature>
<evidence type="ECO:0000256" key="5">
    <source>
        <dbReference type="ARBA" id="ARBA00023136"/>
    </source>
</evidence>
<name>A0A6A6NMG6_9PEZI</name>
<keyword evidence="5 7" id="KW-0472">Membrane</keyword>
<feature type="transmembrane region" description="Helical" evidence="7">
    <location>
        <begin position="390"/>
        <end position="412"/>
    </location>
</feature>
<dbReference type="GO" id="GO:0016020">
    <property type="term" value="C:membrane"/>
    <property type="evidence" value="ECO:0007669"/>
    <property type="project" value="UniProtKB-SubCell"/>
</dbReference>
<feature type="transmembrane region" description="Helical" evidence="7">
    <location>
        <begin position="194"/>
        <end position="216"/>
    </location>
</feature>
<dbReference type="InterPro" id="IPR002528">
    <property type="entry name" value="MATE_fam"/>
</dbReference>
<feature type="transmembrane region" description="Helical" evidence="7">
    <location>
        <begin position="82"/>
        <end position="100"/>
    </location>
</feature>
<evidence type="ECO:0000256" key="1">
    <source>
        <dbReference type="ARBA" id="ARBA00004141"/>
    </source>
</evidence>
<reference evidence="8" key="1">
    <citation type="journal article" date="2020" name="Stud. Mycol.">
        <title>101 Dothideomycetes genomes: a test case for predicting lifestyles and emergence of pathogens.</title>
        <authorList>
            <person name="Haridas S."/>
            <person name="Albert R."/>
            <person name="Binder M."/>
            <person name="Bloem J."/>
            <person name="Labutti K."/>
            <person name="Salamov A."/>
            <person name="Andreopoulos B."/>
            <person name="Baker S."/>
            <person name="Barry K."/>
            <person name="Bills G."/>
            <person name="Bluhm B."/>
            <person name="Cannon C."/>
            <person name="Castanera R."/>
            <person name="Culley D."/>
            <person name="Daum C."/>
            <person name="Ezra D."/>
            <person name="Gonzalez J."/>
            <person name="Henrissat B."/>
            <person name="Kuo A."/>
            <person name="Liang C."/>
            <person name="Lipzen A."/>
            <person name="Lutzoni F."/>
            <person name="Magnuson J."/>
            <person name="Mondo S."/>
            <person name="Nolan M."/>
            <person name="Ohm R."/>
            <person name="Pangilinan J."/>
            <person name="Park H.-J."/>
            <person name="Ramirez L."/>
            <person name="Alfaro M."/>
            <person name="Sun H."/>
            <person name="Tritt A."/>
            <person name="Yoshinaga Y."/>
            <person name="Zwiers L.-H."/>
            <person name="Turgeon B."/>
            <person name="Goodwin S."/>
            <person name="Spatafora J."/>
            <person name="Crous P."/>
            <person name="Grigoriev I."/>
        </authorList>
    </citation>
    <scope>NUCLEOTIDE SEQUENCE</scope>
    <source>
        <strain evidence="8">ATCC 16933</strain>
    </source>
</reference>
<dbReference type="PANTHER" id="PTHR11206">
    <property type="entry name" value="MULTIDRUG RESISTANCE PROTEIN"/>
    <property type="match status" value="1"/>
</dbReference>
<evidence type="ECO:0000256" key="6">
    <source>
        <dbReference type="SAM" id="MobiDB-lite"/>
    </source>
</evidence>
<dbReference type="Proteomes" id="UP000799766">
    <property type="component" value="Unassembled WGS sequence"/>
</dbReference>
<keyword evidence="4 7" id="KW-1133">Transmembrane helix</keyword>
<dbReference type="AlphaFoldDB" id="A0A6A6NMG6"/>
<keyword evidence="9" id="KW-1185">Reference proteome</keyword>
<evidence type="ECO:0000256" key="2">
    <source>
        <dbReference type="ARBA" id="ARBA00010199"/>
    </source>
</evidence>
<feature type="transmembrane region" description="Helical" evidence="7">
    <location>
        <begin position="56"/>
        <end position="76"/>
    </location>
</feature>
<comment type="similarity">
    <text evidence="2">Belongs to the multi antimicrobial extrusion (MATE) (TC 2.A.66.1) family.</text>
</comment>
<feature type="transmembrane region" description="Helical" evidence="7">
    <location>
        <begin position="309"/>
        <end position="329"/>
    </location>
</feature>
<feature type="transmembrane region" description="Helical" evidence="7">
    <location>
        <begin position="419"/>
        <end position="440"/>
    </location>
</feature>
<comment type="subcellular location">
    <subcellularLocation>
        <location evidence="1">Membrane</location>
        <topology evidence="1">Multi-pass membrane protein</topology>
    </subcellularLocation>
</comment>
<feature type="region of interest" description="Disordered" evidence="6">
    <location>
        <begin position="1"/>
        <end position="33"/>
    </location>
</feature>
<accession>A0A6A6NMG6</accession>
<dbReference type="InterPro" id="IPR045069">
    <property type="entry name" value="MATE_euk"/>
</dbReference>
<evidence type="ECO:0000313" key="9">
    <source>
        <dbReference type="Proteomes" id="UP000799766"/>
    </source>
</evidence>
<dbReference type="GO" id="GO:0042910">
    <property type="term" value="F:xenobiotic transmembrane transporter activity"/>
    <property type="evidence" value="ECO:0007669"/>
    <property type="project" value="InterPro"/>
</dbReference>
<feature type="transmembrane region" description="Helical" evidence="7">
    <location>
        <begin position="267"/>
        <end position="289"/>
    </location>
</feature>
<evidence type="ECO:0000256" key="4">
    <source>
        <dbReference type="ARBA" id="ARBA00022989"/>
    </source>
</evidence>
<evidence type="ECO:0000313" key="8">
    <source>
        <dbReference type="EMBL" id="KAF2452901.1"/>
    </source>
</evidence>
<organism evidence="8 9">
    <name type="scientific">Lineolata rhizophorae</name>
    <dbReference type="NCBI Taxonomy" id="578093"/>
    <lineage>
        <taxon>Eukaryota</taxon>
        <taxon>Fungi</taxon>
        <taxon>Dikarya</taxon>
        <taxon>Ascomycota</taxon>
        <taxon>Pezizomycotina</taxon>
        <taxon>Dothideomycetes</taxon>
        <taxon>Dothideomycetes incertae sedis</taxon>
        <taxon>Lineolatales</taxon>
        <taxon>Lineolataceae</taxon>
        <taxon>Lineolata</taxon>
    </lineage>
</organism>
<feature type="transmembrane region" description="Helical" evidence="7">
    <location>
        <begin position="163"/>
        <end position="182"/>
    </location>
</feature>